<proteinExistence type="predicted"/>
<keyword evidence="3" id="KW-1133">Transmembrane helix</keyword>
<feature type="domain" description="FAD/NAD(P)-binding" evidence="4">
    <location>
        <begin position="8"/>
        <end position="286"/>
    </location>
</feature>
<dbReference type="Pfam" id="PF07992">
    <property type="entry name" value="Pyr_redox_2"/>
    <property type="match status" value="1"/>
</dbReference>
<keyword evidence="2" id="KW-0560">Oxidoreductase</keyword>
<dbReference type="InterPro" id="IPR023753">
    <property type="entry name" value="FAD/NAD-binding_dom"/>
</dbReference>
<sequence>MSTSNYFEVIIVGGSYAGLSAALALGRSLRNVLIIDNGLPCNRQTPYSHNFITQDGREPGDVIAEAKAQVLKYSSVKMVNATAVKGEKLENGFQITTPEGEDYKCRKLIFATGVKDIIPNINGFSECWGISVIHCPYCHGYEFKGQKTGIMANGENAVHLASLVINLTKSLSILTTGKANFNESQIQKLEKHKIKIIETEIQEIDHESGHLKNVIFSDGRQLPLDALYAAIPFMQHSAIPASLGCEFTKGGHITTNSFHKTTTEGIFACGDCATMMRSVANAVSSGNFTGAIVNKELADEAF</sequence>
<keyword evidence="6" id="KW-1185">Reference proteome</keyword>
<comment type="caution">
    <text evidence="5">The sequence shown here is derived from an EMBL/GenBank/DDBJ whole genome shotgun (WGS) entry which is preliminary data.</text>
</comment>
<dbReference type="Gene3D" id="3.50.50.60">
    <property type="entry name" value="FAD/NAD(P)-binding domain"/>
    <property type="match status" value="2"/>
</dbReference>
<dbReference type="EMBL" id="JAVRHK010000032">
    <property type="protein sequence ID" value="MDT0678712.1"/>
    <property type="molecule type" value="Genomic_DNA"/>
</dbReference>
<keyword evidence="3" id="KW-0812">Transmembrane</keyword>
<organism evidence="5 6">
    <name type="scientific">Autumnicola musiva</name>
    <dbReference type="NCBI Taxonomy" id="3075589"/>
    <lineage>
        <taxon>Bacteria</taxon>
        <taxon>Pseudomonadati</taxon>
        <taxon>Bacteroidota</taxon>
        <taxon>Flavobacteriia</taxon>
        <taxon>Flavobacteriales</taxon>
        <taxon>Flavobacteriaceae</taxon>
        <taxon>Autumnicola</taxon>
    </lineage>
</organism>
<dbReference type="SUPFAM" id="SSF51905">
    <property type="entry name" value="FAD/NAD(P)-binding domain"/>
    <property type="match status" value="1"/>
</dbReference>
<dbReference type="RefSeq" id="WP_311505045.1">
    <property type="nucleotide sequence ID" value="NZ_JAVRHK010000032.1"/>
</dbReference>
<evidence type="ECO:0000256" key="1">
    <source>
        <dbReference type="ARBA" id="ARBA00022630"/>
    </source>
</evidence>
<reference evidence="5 6" key="1">
    <citation type="submission" date="2023-09" db="EMBL/GenBank/DDBJ databases">
        <authorList>
            <person name="Rey-Velasco X."/>
        </authorList>
    </citation>
    <scope>NUCLEOTIDE SEQUENCE [LARGE SCALE GENOMIC DNA]</scope>
    <source>
        <strain evidence="5 6">F117</strain>
    </source>
</reference>
<dbReference type="InterPro" id="IPR050097">
    <property type="entry name" value="Ferredoxin-NADP_redctase_2"/>
</dbReference>
<protein>
    <submittedName>
        <fullName evidence="5">NAD(P)/FAD-dependent oxidoreductase</fullName>
    </submittedName>
</protein>
<gene>
    <name evidence="5" type="ORF">RM539_19215</name>
</gene>
<dbReference type="PRINTS" id="PR00368">
    <property type="entry name" value="FADPNR"/>
</dbReference>
<feature type="transmembrane region" description="Helical" evidence="3">
    <location>
        <begin position="6"/>
        <end position="25"/>
    </location>
</feature>
<evidence type="ECO:0000313" key="5">
    <source>
        <dbReference type="EMBL" id="MDT0678712.1"/>
    </source>
</evidence>
<evidence type="ECO:0000259" key="4">
    <source>
        <dbReference type="Pfam" id="PF07992"/>
    </source>
</evidence>
<accession>A0ABU3DB13</accession>
<dbReference type="InterPro" id="IPR036188">
    <property type="entry name" value="FAD/NAD-bd_sf"/>
</dbReference>
<keyword evidence="1" id="KW-0285">Flavoprotein</keyword>
<name>A0ABU3DB13_9FLAO</name>
<keyword evidence="3" id="KW-0472">Membrane</keyword>
<evidence type="ECO:0000256" key="2">
    <source>
        <dbReference type="ARBA" id="ARBA00023002"/>
    </source>
</evidence>
<dbReference type="PRINTS" id="PR00469">
    <property type="entry name" value="PNDRDTASEII"/>
</dbReference>
<dbReference type="Proteomes" id="UP001262582">
    <property type="component" value="Unassembled WGS sequence"/>
</dbReference>
<dbReference type="PANTHER" id="PTHR48105">
    <property type="entry name" value="THIOREDOXIN REDUCTASE 1-RELATED-RELATED"/>
    <property type="match status" value="1"/>
</dbReference>
<evidence type="ECO:0000313" key="6">
    <source>
        <dbReference type="Proteomes" id="UP001262582"/>
    </source>
</evidence>
<evidence type="ECO:0000256" key="3">
    <source>
        <dbReference type="SAM" id="Phobius"/>
    </source>
</evidence>